<feature type="domain" description="Acyl-CoA oxidase C-alpha1" evidence="7">
    <location>
        <begin position="85"/>
        <end position="173"/>
    </location>
</feature>
<dbReference type="OrthoDB" id="538336at2759"/>
<dbReference type="SUPFAM" id="SSF56645">
    <property type="entry name" value="Acyl-CoA dehydrogenase NM domain-like"/>
    <property type="match status" value="1"/>
</dbReference>
<dbReference type="Proteomes" id="UP000789706">
    <property type="component" value="Unassembled WGS sequence"/>
</dbReference>
<evidence type="ECO:0000256" key="2">
    <source>
        <dbReference type="ARBA" id="ARBA00006288"/>
    </source>
</evidence>
<dbReference type="InterPro" id="IPR055060">
    <property type="entry name" value="ACOX_C_alpha1"/>
</dbReference>
<accession>A0A9N8YL02</accession>
<protein>
    <submittedName>
        <fullName evidence="8">6886_t:CDS:1</fullName>
    </submittedName>
</protein>
<dbReference type="GO" id="GO:0005504">
    <property type="term" value="F:fatty acid binding"/>
    <property type="evidence" value="ECO:0007669"/>
    <property type="project" value="TreeGrafter"/>
</dbReference>
<dbReference type="InterPro" id="IPR002655">
    <property type="entry name" value="Acyl-CoA_oxidase_C"/>
</dbReference>
<dbReference type="GO" id="GO:0033540">
    <property type="term" value="P:fatty acid beta-oxidation using acyl-CoA oxidase"/>
    <property type="evidence" value="ECO:0007669"/>
    <property type="project" value="TreeGrafter"/>
</dbReference>
<evidence type="ECO:0000256" key="1">
    <source>
        <dbReference type="ARBA" id="ARBA00001974"/>
    </source>
</evidence>
<reference evidence="8" key="1">
    <citation type="submission" date="2021-06" db="EMBL/GenBank/DDBJ databases">
        <authorList>
            <person name="Kallberg Y."/>
            <person name="Tangrot J."/>
            <person name="Rosling A."/>
        </authorList>
    </citation>
    <scope>NUCLEOTIDE SEQUENCE</scope>
    <source>
        <strain evidence="8">AZ414A</strain>
    </source>
</reference>
<evidence type="ECO:0000313" key="9">
    <source>
        <dbReference type="Proteomes" id="UP000789706"/>
    </source>
</evidence>
<evidence type="ECO:0000256" key="5">
    <source>
        <dbReference type="ARBA" id="ARBA00023002"/>
    </source>
</evidence>
<keyword evidence="9" id="KW-1185">Reference proteome</keyword>
<evidence type="ECO:0000256" key="3">
    <source>
        <dbReference type="ARBA" id="ARBA00022630"/>
    </source>
</evidence>
<organism evidence="8 9">
    <name type="scientific">Diversispora eburnea</name>
    <dbReference type="NCBI Taxonomy" id="1213867"/>
    <lineage>
        <taxon>Eukaryota</taxon>
        <taxon>Fungi</taxon>
        <taxon>Fungi incertae sedis</taxon>
        <taxon>Mucoromycota</taxon>
        <taxon>Glomeromycotina</taxon>
        <taxon>Glomeromycetes</taxon>
        <taxon>Diversisporales</taxon>
        <taxon>Diversisporaceae</taxon>
        <taxon>Diversispora</taxon>
    </lineage>
</organism>
<name>A0A9N8YL02_9GLOM</name>
<dbReference type="InterPro" id="IPR036250">
    <property type="entry name" value="AcylCo_DH-like_C"/>
</dbReference>
<dbReference type="InterPro" id="IPR012258">
    <property type="entry name" value="Acyl-CoA_oxidase"/>
</dbReference>
<dbReference type="EMBL" id="CAJVPK010000034">
    <property type="protein sequence ID" value="CAG8435874.1"/>
    <property type="molecule type" value="Genomic_DNA"/>
</dbReference>
<dbReference type="GO" id="GO:0071949">
    <property type="term" value="F:FAD binding"/>
    <property type="evidence" value="ECO:0007669"/>
    <property type="project" value="InterPro"/>
</dbReference>
<evidence type="ECO:0000256" key="4">
    <source>
        <dbReference type="ARBA" id="ARBA00022827"/>
    </source>
</evidence>
<keyword evidence="3" id="KW-0285">Flavoprotein</keyword>
<dbReference type="Gene3D" id="2.40.110.10">
    <property type="entry name" value="Butyryl-CoA Dehydrogenase, subunit A, domain 2"/>
    <property type="match status" value="1"/>
</dbReference>
<keyword evidence="4" id="KW-0274">FAD</keyword>
<dbReference type="GO" id="GO:0005777">
    <property type="term" value="C:peroxisome"/>
    <property type="evidence" value="ECO:0007669"/>
    <property type="project" value="InterPro"/>
</dbReference>
<dbReference type="SUPFAM" id="SSF47203">
    <property type="entry name" value="Acyl-CoA dehydrogenase C-terminal domain-like"/>
    <property type="match status" value="2"/>
</dbReference>
<dbReference type="InterPro" id="IPR009100">
    <property type="entry name" value="AcylCoA_DH/oxidase_NM_dom_sf"/>
</dbReference>
<dbReference type="Gene3D" id="1.20.140.10">
    <property type="entry name" value="Butyryl-CoA Dehydrogenase, subunit A, domain 3"/>
    <property type="match status" value="2"/>
</dbReference>
<dbReference type="Pfam" id="PF22924">
    <property type="entry name" value="ACOX_C_alpha1"/>
    <property type="match status" value="1"/>
</dbReference>
<comment type="similarity">
    <text evidence="2">Belongs to the acyl-CoA oxidase family.</text>
</comment>
<dbReference type="GO" id="GO:0055088">
    <property type="term" value="P:lipid homeostasis"/>
    <property type="evidence" value="ECO:0007669"/>
    <property type="project" value="TreeGrafter"/>
</dbReference>
<dbReference type="PANTHER" id="PTHR10909">
    <property type="entry name" value="ELECTRON TRANSPORT OXIDOREDUCTASE"/>
    <property type="match status" value="1"/>
</dbReference>
<evidence type="ECO:0000259" key="7">
    <source>
        <dbReference type="Pfam" id="PF22924"/>
    </source>
</evidence>
<proteinExistence type="inferred from homology"/>
<keyword evidence="5" id="KW-0560">Oxidoreductase</keyword>
<comment type="cofactor">
    <cofactor evidence="1">
        <name>FAD</name>
        <dbReference type="ChEBI" id="CHEBI:57692"/>
    </cofactor>
</comment>
<dbReference type="PANTHER" id="PTHR10909:SF250">
    <property type="entry name" value="PEROXISOMAL ACYL-COENZYME A OXIDASE 1"/>
    <property type="match status" value="1"/>
</dbReference>
<comment type="caution">
    <text evidence="8">The sequence shown here is derived from an EMBL/GenBank/DDBJ whole genome shotgun (WGS) entry which is preliminary data.</text>
</comment>
<feature type="domain" description="Acyl-CoA oxidase C-terminal" evidence="6">
    <location>
        <begin position="229"/>
        <end position="404"/>
    </location>
</feature>
<evidence type="ECO:0000259" key="6">
    <source>
        <dbReference type="Pfam" id="PF01756"/>
    </source>
</evidence>
<dbReference type="InterPro" id="IPR046373">
    <property type="entry name" value="Acyl-CoA_Oxase/DH_mid-dom_sf"/>
</dbReference>
<gene>
    <name evidence="8" type="ORF">DEBURN_LOCUS933</name>
</gene>
<dbReference type="Pfam" id="PF01756">
    <property type="entry name" value="ACOX"/>
    <property type="match status" value="1"/>
</dbReference>
<sequence length="414" mass="47778">MARLIIDKKDYGIHSFLVQLRGEGHKPLPGIEIGDIGPKLGYNNIDNGFLRFTKVRIPRTNMLMKFSKVSPSGIYSTPPHAKMVYGTLIDGRADIISKAAYYLTAILTIAIRYSIIRKQGNKFSSQDEFQIIDYQSQQYKLFNGLSRSYTFLFTSRFINNLYIENITKMEKGDVTLCTELVCESMEDARRCFQQGKFTGGIQLSYLMDFDKILYKKFPANVKEEHILHPESQIEALKHRYISLLSNLSSSLEKSSRIHPNNNNNTLKEAEAKSEHMIDIINVSRAYCYFILLFNAHQGLQSVKKEHPLLYPSLRSLIDLFFINVVLSQFGEFLITGYYNSYHINLLKNLQKELLKKIRVDAIGLVDAWEFSDNMLNSALGRYDGNVYEEMYKRVKMDPLNLKHEKGIYVGYNEL</sequence>
<dbReference type="AlphaFoldDB" id="A0A9N8YL02"/>
<evidence type="ECO:0000313" key="8">
    <source>
        <dbReference type="EMBL" id="CAG8435874.1"/>
    </source>
</evidence>
<dbReference type="GO" id="GO:0003997">
    <property type="term" value="F:acyl-CoA oxidase activity"/>
    <property type="evidence" value="ECO:0007669"/>
    <property type="project" value="InterPro"/>
</dbReference>